<keyword evidence="2" id="KW-1185">Reference proteome</keyword>
<name>A0ACC0GV76_9ERIC</name>
<reference evidence="1 2" key="1">
    <citation type="journal article" date="2022" name="Plant J.">
        <title>Chromosome-level genome of Camellia lanceoleosa provides a valuable resource for understanding genome evolution and self-incompatibility.</title>
        <authorList>
            <person name="Gong W."/>
            <person name="Xiao S."/>
            <person name="Wang L."/>
            <person name="Liao Z."/>
            <person name="Chang Y."/>
            <person name="Mo W."/>
            <person name="Hu G."/>
            <person name="Li W."/>
            <person name="Zhao G."/>
            <person name="Zhu H."/>
            <person name="Hu X."/>
            <person name="Ji K."/>
            <person name="Xiang X."/>
            <person name="Song Q."/>
            <person name="Yuan D."/>
            <person name="Jin S."/>
            <person name="Zhang L."/>
        </authorList>
    </citation>
    <scope>NUCLEOTIDE SEQUENCE [LARGE SCALE GENOMIC DNA]</scope>
    <source>
        <strain evidence="1">SQ_2022a</strain>
    </source>
</reference>
<organism evidence="1 2">
    <name type="scientific">Camellia lanceoleosa</name>
    <dbReference type="NCBI Taxonomy" id="1840588"/>
    <lineage>
        <taxon>Eukaryota</taxon>
        <taxon>Viridiplantae</taxon>
        <taxon>Streptophyta</taxon>
        <taxon>Embryophyta</taxon>
        <taxon>Tracheophyta</taxon>
        <taxon>Spermatophyta</taxon>
        <taxon>Magnoliopsida</taxon>
        <taxon>eudicotyledons</taxon>
        <taxon>Gunneridae</taxon>
        <taxon>Pentapetalae</taxon>
        <taxon>asterids</taxon>
        <taxon>Ericales</taxon>
        <taxon>Theaceae</taxon>
        <taxon>Camellia</taxon>
    </lineage>
</organism>
<accession>A0ACC0GV76</accession>
<comment type="caution">
    <text evidence="1">The sequence shown here is derived from an EMBL/GenBank/DDBJ whole genome shotgun (WGS) entry which is preliminary data.</text>
</comment>
<dbReference type="Proteomes" id="UP001060215">
    <property type="component" value="Chromosome 9"/>
</dbReference>
<sequence length="96" mass="10944">MTQLSSLFHSLVLVLSSLLRQHLWIGQLHIVEVSQIKDSPVEDSKVKQYTHLCGSILIAFPDDGAWKQFHKQLQHFPVVSTPLVIKNLQRNVDSMV</sequence>
<dbReference type="EMBL" id="CM045766">
    <property type="protein sequence ID" value="KAI8005133.1"/>
    <property type="molecule type" value="Genomic_DNA"/>
</dbReference>
<gene>
    <name evidence="1" type="ORF">LOK49_LG08G00538</name>
</gene>
<proteinExistence type="predicted"/>
<evidence type="ECO:0000313" key="2">
    <source>
        <dbReference type="Proteomes" id="UP001060215"/>
    </source>
</evidence>
<protein>
    <submittedName>
        <fullName evidence="1">Uncharacterized protein</fullName>
    </submittedName>
</protein>
<evidence type="ECO:0000313" key="1">
    <source>
        <dbReference type="EMBL" id="KAI8005133.1"/>
    </source>
</evidence>